<keyword evidence="1" id="KW-0812">Transmembrane</keyword>
<evidence type="ECO:0000256" key="1">
    <source>
        <dbReference type="SAM" id="Phobius"/>
    </source>
</evidence>
<keyword evidence="1" id="KW-1133">Transmembrane helix</keyword>
<dbReference type="GO" id="GO:0005261">
    <property type="term" value="F:monoatomic cation channel activity"/>
    <property type="evidence" value="ECO:0007669"/>
    <property type="project" value="TreeGrafter"/>
</dbReference>
<name>A0A3P7LHA8_DIBLA</name>
<gene>
    <name evidence="2" type="ORF">DILT_LOCUS12116</name>
</gene>
<dbReference type="GO" id="GO:0005886">
    <property type="term" value="C:plasma membrane"/>
    <property type="evidence" value="ECO:0007669"/>
    <property type="project" value="TreeGrafter"/>
</dbReference>
<evidence type="ECO:0000313" key="3">
    <source>
        <dbReference type="Proteomes" id="UP000281553"/>
    </source>
</evidence>
<dbReference type="AlphaFoldDB" id="A0A3P7LHA8"/>
<organism evidence="2 3">
    <name type="scientific">Dibothriocephalus latus</name>
    <name type="common">Fish tapeworm</name>
    <name type="synonym">Diphyllobothrium latum</name>
    <dbReference type="NCBI Taxonomy" id="60516"/>
    <lineage>
        <taxon>Eukaryota</taxon>
        <taxon>Metazoa</taxon>
        <taxon>Spiralia</taxon>
        <taxon>Lophotrochozoa</taxon>
        <taxon>Platyhelminthes</taxon>
        <taxon>Cestoda</taxon>
        <taxon>Eucestoda</taxon>
        <taxon>Diphyllobothriidea</taxon>
        <taxon>Diphyllobothriidae</taxon>
        <taxon>Dibothriocephalus</taxon>
    </lineage>
</organism>
<dbReference type="PANTHER" id="PTHR13800:SF1">
    <property type="entry name" value="TRANSIENT RECEPTOR POTENTIAL CATION CHANNEL TRPM"/>
    <property type="match status" value="1"/>
</dbReference>
<feature type="transmembrane region" description="Helical" evidence="1">
    <location>
        <begin position="47"/>
        <end position="66"/>
    </location>
</feature>
<proteinExistence type="predicted"/>
<reference evidence="2 3" key="1">
    <citation type="submission" date="2018-11" db="EMBL/GenBank/DDBJ databases">
        <authorList>
            <consortium name="Pathogen Informatics"/>
        </authorList>
    </citation>
    <scope>NUCLEOTIDE SEQUENCE [LARGE SCALE GENOMIC DNA]</scope>
</reference>
<evidence type="ECO:0000313" key="2">
    <source>
        <dbReference type="EMBL" id="VDN16285.1"/>
    </source>
</evidence>
<dbReference type="OrthoDB" id="6287881at2759"/>
<dbReference type="PANTHER" id="PTHR13800">
    <property type="entry name" value="TRANSIENT RECEPTOR POTENTIAL CATION CHANNEL, SUBFAMILY M, MEMBER 6"/>
    <property type="match status" value="1"/>
</dbReference>
<dbReference type="Proteomes" id="UP000281553">
    <property type="component" value="Unassembled WGS sequence"/>
</dbReference>
<keyword evidence="1" id="KW-0472">Membrane</keyword>
<dbReference type="GO" id="GO:0030001">
    <property type="term" value="P:metal ion transport"/>
    <property type="evidence" value="ECO:0007669"/>
    <property type="project" value="TreeGrafter"/>
</dbReference>
<feature type="transmembrane region" description="Helical" evidence="1">
    <location>
        <begin position="120"/>
        <end position="141"/>
    </location>
</feature>
<dbReference type="InterPro" id="IPR050927">
    <property type="entry name" value="TRPM"/>
</dbReference>
<evidence type="ECO:0008006" key="4">
    <source>
        <dbReference type="Google" id="ProtNLM"/>
    </source>
</evidence>
<dbReference type="EMBL" id="UYRU01065300">
    <property type="protein sequence ID" value="VDN16285.1"/>
    <property type="molecule type" value="Genomic_DNA"/>
</dbReference>
<protein>
    <recommendedName>
        <fullName evidence="4">Ion transport domain-containing protein</fullName>
    </recommendedName>
</protein>
<accession>A0A3P7LHA8</accession>
<keyword evidence="3" id="KW-1185">Reference proteome</keyword>
<feature type="transmembrane region" description="Helical" evidence="1">
    <location>
        <begin position="6"/>
        <end position="26"/>
    </location>
</feature>
<sequence length="288" mass="33958">MPQQIVYILCFTVILLYLELLFFAINSKRLGPKVTMIGHMTTEALKFSPFFIIFVIAFGVAQYSTLFPYKNGFSLEVLEETLSVPFYQIFGENSLEVVTERNETCPERLVGKKCPRTNPFTTLLVAVYVMFMAVLIMNLLIADFSYIFDTVTEHADGIWKRKRFYVTKSFHHQFILPWPLGVPFEFINYIRNKIDQQKPKKYQKELPEKVVHLLEMRYMLEDHCREAILLKRKAEEQTTLSALLTQMNSELNHLDSFKESERFVRQQPIRYVPETFEDQFPGKIDFRT</sequence>